<organism evidence="1 2">
    <name type="scientific">Zizania palustris</name>
    <name type="common">Northern wild rice</name>
    <dbReference type="NCBI Taxonomy" id="103762"/>
    <lineage>
        <taxon>Eukaryota</taxon>
        <taxon>Viridiplantae</taxon>
        <taxon>Streptophyta</taxon>
        <taxon>Embryophyta</taxon>
        <taxon>Tracheophyta</taxon>
        <taxon>Spermatophyta</taxon>
        <taxon>Magnoliopsida</taxon>
        <taxon>Liliopsida</taxon>
        <taxon>Poales</taxon>
        <taxon>Poaceae</taxon>
        <taxon>BOP clade</taxon>
        <taxon>Oryzoideae</taxon>
        <taxon>Oryzeae</taxon>
        <taxon>Zizaniinae</taxon>
        <taxon>Zizania</taxon>
    </lineage>
</organism>
<reference evidence="1" key="2">
    <citation type="submission" date="2021-02" db="EMBL/GenBank/DDBJ databases">
        <authorList>
            <person name="Kimball J.A."/>
            <person name="Haas M.W."/>
            <person name="Macchietto M."/>
            <person name="Kono T."/>
            <person name="Duquette J."/>
            <person name="Shao M."/>
        </authorList>
    </citation>
    <scope>NUCLEOTIDE SEQUENCE</scope>
    <source>
        <tissue evidence="1">Fresh leaf tissue</tissue>
    </source>
</reference>
<keyword evidence="2" id="KW-1185">Reference proteome</keyword>
<evidence type="ECO:0000313" key="2">
    <source>
        <dbReference type="Proteomes" id="UP000729402"/>
    </source>
</evidence>
<sequence>MVSNFTTTQMMSEATHKSCSLMQHPVFNNKLREAAVIKPGLHLSWLRVLLLGRCNKNLSVWLHLEAKVLYTFVSKFLHLDTGMPSSGHKCTL</sequence>
<evidence type="ECO:0000313" key="1">
    <source>
        <dbReference type="EMBL" id="KAG8091391.1"/>
    </source>
</evidence>
<name>A0A8J6BRX2_ZIZPA</name>
<dbReference type="Proteomes" id="UP000729402">
    <property type="component" value="Unassembled WGS sequence"/>
</dbReference>
<dbReference type="EMBL" id="JAAALK010000080">
    <property type="protein sequence ID" value="KAG8091391.1"/>
    <property type="molecule type" value="Genomic_DNA"/>
</dbReference>
<dbReference type="AlphaFoldDB" id="A0A8J6BRX2"/>
<proteinExistence type="predicted"/>
<gene>
    <name evidence="1" type="ORF">GUJ93_ZPchr0012g19475</name>
</gene>
<comment type="caution">
    <text evidence="1">The sequence shown here is derived from an EMBL/GenBank/DDBJ whole genome shotgun (WGS) entry which is preliminary data.</text>
</comment>
<accession>A0A8J6BRX2</accession>
<reference evidence="1" key="1">
    <citation type="journal article" date="2021" name="bioRxiv">
        <title>Whole Genome Assembly and Annotation of Northern Wild Rice, Zizania palustris L., Supports a Whole Genome Duplication in the Zizania Genus.</title>
        <authorList>
            <person name="Haas M."/>
            <person name="Kono T."/>
            <person name="Macchietto M."/>
            <person name="Millas R."/>
            <person name="McGilp L."/>
            <person name="Shao M."/>
            <person name="Duquette J."/>
            <person name="Hirsch C.N."/>
            <person name="Kimball J."/>
        </authorList>
    </citation>
    <scope>NUCLEOTIDE SEQUENCE</scope>
    <source>
        <tissue evidence="1">Fresh leaf tissue</tissue>
    </source>
</reference>
<protein>
    <submittedName>
        <fullName evidence="1">Uncharacterized protein</fullName>
    </submittedName>
</protein>